<keyword evidence="13" id="KW-1185">Reference proteome</keyword>
<keyword evidence="6 9" id="KW-0238">DNA-binding</keyword>
<protein>
    <submittedName>
        <fullName evidence="12">Chemotaxis protein CheY</fullName>
    </submittedName>
</protein>
<dbReference type="FunFam" id="1.10.10.10:FF:000018">
    <property type="entry name" value="DNA-binding response regulator ResD"/>
    <property type="match status" value="1"/>
</dbReference>
<evidence type="ECO:0000256" key="6">
    <source>
        <dbReference type="ARBA" id="ARBA00023125"/>
    </source>
</evidence>
<name>A0A081P120_9BACL</name>
<dbReference type="InterPro" id="IPR001867">
    <property type="entry name" value="OmpR/PhoB-type_DNA-bd"/>
</dbReference>
<evidence type="ECO:0000313" key="13">
    <source>
        <dbReference type="Proteomes" id="UP000028123"/>
    </source>
</evidence>
<evidence type="ECO:0000259" key="10">
    <source>
        <dbReference type="PROSITE" id="PS50110"/>
    </source>
</evidence>
<dbReference type="PROSITE" id="PS51755">
    <property type="entry name" value="OMPR_PHOB"/>
    <property type="match status" value="1"/>
</dbReference>
<dbReference type="GO" id="GO:0000156">
    <property type="term" value="F:phosphorelay response regulator activity"/>
    <property type="evidence" value="ECO:0007669"/>
    <property type="project" value="TreeGrafter"/>
</dbReference>
<evidence type="ECO:0000256" key="7">
    <source>
        <dbReference type="ARBA" id="ARBA00023163"/>
    </source>
</evidence>
<dbReference type="OrthoDB" id="2641503at2"/>
<dbReference type="InterPro" id="IPR036388">
    <property type="entry name" value="WH-like_DNA-bd_sf"/>
</dbReference>
<dbReference type="GO" id="GO:0042802">
    <property type="term" value="F:identical protein binding"/>
    <property type="evidence" value="ECO:0007669"/>
    <property type="project" value="UniProtKB-ARBA"/>
</dbReference>
<keyword evidence="2" id="KW-0963">Cytoplasm</keyword>
<dbReference type="InterPro" id="IPR039420">
    <property type="entry name" value="WalR-like"/>
</dbReference>
<dbReference type="PANTHER" id="PTHR48111">
    <property type="entry name" value="REGULATOR OF RPOS"/>
    <property type="match status" value="1"/>
</dbReference>
<organism evidence="12 13">
    <name type="scientific">Paenibacillus tyrfis</name>
    <dbReference type="NCBI Taxonomy" id="1501230"/>
    <lineage>
        <taxon>Bacteria</taxon>
        <taxon>Bacillati</taxon>
        <taxon>Bacillota</taxon>
        <taxon>Bacilli</taxon>
        <taxon>Bacillales</taxon>
        <taxon>Paenibacillaceae</taxon>
        <taxon>Paenibacillus</taxon>
    </lineage>
</organism>
<dbReference type="InterPro" id="IPR011006">
    <property type="entry name" value="CheY-like_superfamily"/>
</dbReference>
<feature type="DNA-binding region" description="OmpR/PhoB-type" evidence="9">
    <location>
        <begin position="132"/>
        <end position="231"/>
    </location>
</feature>
<dbReference type="Proteomes" id="UP000028123">
    <property type="component" value="Unassembled WGS sequence"/>
</dbReference>
<dbReference type="SUPFAM" id="SSF46894">
    <property type="entry name" value="C-terminal effector domain of the bipartite response regulators"/>
    <property type="match status" value="1"/>
</dbReference>
<dbReference type="Gene3D" id="1.10.10.10">
    <property type="entry name" value="Winged helix-like DNA-binding domain superfamily/Winged helix DNA-binding domain"/>
    <property type="match status" value="1"/>
</dbReference>
<accession>A0A081P120</accession>
<feature type="domain" description="Response regulatory" evidence="10">
    <location>
        <begin position="3"/>
        <end position="116"/>
    </location>
</feature>
<dbReference type="eggNOG" id="COG0745">
    <property type="taxonomic scope" value="Bacteria"/>
</dbReference>
<dbReference type="GO" id="GO:0000987">
    <property type="term" value="F:cis-regulatory region sequence-specific DNA binding"/>
    <property type="evidence" value="ECO:0007669"/>
    <property type="project" value="UniProtKB-ARBA"/>
</dbReference>
<dbReference type="Pfam" id="PF00072">
    <property type="entry name" value="Response_reg"/>
    <property type="match status" value="1"/>
</dbReference>
<dbReference type="SMART" id="SM00862">
    <property type="entry name" value="Trans_reg_C"/>
    <property type="match status" value="1"/>
</dbReference>
<dbReference type="PROSITE" id="PS50110">
    <property type="entry name" value="RESPONSE_REGULATORY"/>
    <property type="match status" value="1"/>
</dbReference>
<evidence type="ECO:0000313" key="12">
    <source>
        <dbReference type="EMBL" id="KEQ24393.1"/>
    </source>
</evidence>
<dbReference type="GO" id="GO:0032993">
    <property type="term" value="C:protein-DNA complex"/>
    <property type="evidence" value="ECO:0007669"/>
    <property type="project" value="TreeGrafter"/>
</dbReference>
<dbReference type="Gene3D" id="6.10.250.690">
    <property type="match status" value="1"/>
</dbReference>
<comment type="caution">
    <text evidence="12">The sequence shown here is derived from an EMBL/GenBank/DDBJ whole genome shotgun (WGS) entry which is preliminary data.</text>
</comment>
<dbReference type="SMART" id="SM00448">
    <property type="entry name" value="REC"/>
    <property type="match status" value="1"/>
</dbReference>
<dbReference type="SUPFAM" id="SSF52172">
    <property type="entry name" value="CheY-like"/>
    <property type="match status" value="1"/>
</dbReference>
<evidence type="ECO:0000256" key="9">
    <source>
        <dbReference type="PROSITE-ProRule" id="PRU01091"/>
    </source>
</evidence>
<dbReference type="AlphaFoldDB" id="A0A081P120"/>
<feature type="modified residue" description="4-aspartylphosphate" evidence="8">
    <location>
        <position position="52"/>
    </location>
</feature>
<dbReference type="RefSeq" id="WP_036685566.1">
    <property type="nucleotide sequence ID" value="NZ_JNVM01000016.1"/>
</dbReference>
<dbReference type="FunFam" id="3.40.50.2300:FF:000021">
    <property type="entry name" value="Two-component system response regulator KdpE"/>
    <property type="match status" value="1"/>
</dbReference>
<feature type="domain" description="OmpR/PhoB-type" evidence="11">
    <location>
        <begin position="132"/>
        <end position="231"/>
    </location>
</feature>
<dbReference type="CDD" id="cd17574">
    <property type="entry name" value="REC_OmpR"/>
    <property type="match status" value="1"/>
</dbReference>
<evidence type="ECO:0000256" key="2">
    <source>
        <dbReference type="ARBA" id="ARBA00022490"/>
    </source>
</evidence>
<evidence type="ECO:0000256" key="4">
    <source>
        <dbReference type="ARBA" id="ARBA00023012"/>
    </source>
</evidence>
<evidence type="ECO:0000256" key="1">
    <source>
        <dbReference type="ARBA" id="ARBA00004496"/>
    </source>
</evidence>
<dbReference type="GO" id="GO:0045893">
    <property type="term" value="P:positive regulation of DNA-templated transcription"/>
    <property type="evidence" value="ECO:0007669"/>
    <property type="project" value="UniProtKB-ARBA"/>
</dbReference>
<evidence type="ECO:0000256" key="8">
    <source>
        <dbReference type="PROSITE-ProRule" id="PRU00169"/>
    </source>
</evidence>
<evidence type="ECO:0000256" key="5">
    <source>
        <dbReference type="ARBA" id="ARBA00023015"/>
    </source>
</evidence>
<reference evidence="12 13" key="1">
    <citation type="submission" date="2014-06" db="EMBL/GenBank/DDBJ databases">
        <title>Draft genome sequence of Paenibacillus sp. MSt1.</title>
        <authorList>
            <person name="Aw Y.K."/>
            <person name="Ong K.S."/>
            <person name="Gan H.M."/>
            <person name="Lee S.M."/>
        </authorList>
    </citation>
    <scope>NUCLEOTIDE SEQUENCE [LARGE SCALE GENOMIC DNA]</scope>
    <source>
        <strain evidence="12 13">MSt1</strain>
    </source>
</reference>
<dbReference type="PANTHER" id="PTHR48111:SF40">
    <property type="entry name" value="PHOSPHATE REGULON TRANSCRIPTIONAL REGULATORY PROTEIN PHOB"/>
    <property type="match status" value="1"/>
</dbReference>
<evidence type="ECO:0000259" key="11">
    <source>
        <dbReference type="PROSITE" id="PS51755"/>
    </source>
</evidence>
<dbReference type="CDD" id="cd00383">
    <property type="entry name" value="trans_reg_C"/>
    <property type="match status" value="1"/>
</dbReference>
<dbReference type="InterPro" id="IPR016032">
    <property type="entry name" value="Sig_transdc_resp-reg_C-effctor"/>
</dbReference>
<sequence>MSKVLLVEDDQSIADMISIYLSEENYTVYCAANGEQGKELFSRHEPDVVILDLMLPDTNGIELCKHFRTVSNVPIMIVSAKSEVSERVNALMIGADDYLCKPFSMRELAARTSALLRRSALTQAVRPAAEDPVPMETKDIVLDLEKRGIYLHGQAVETTYSEFEIMKNFWLHPGKVFSREELLNKIRGIDSFVTERSVDVHITNLRKKIETDPKEPKYIKTVWGVGYKFEMPMKAN</sequence>
<keyword evidence="7" id="KW-0804">Transcription</keyword>
<keyword evidence="5" id="KW-0805">Transcription regulation</keyword>
<dbReference type="EMBL" id="JNVM01000016">
    <property type="protein sequence ID" value="KEQ24393.1"/>
    <property type="molecule type" value="Genomic_DNA"/>
</dbReference>
<dbReference type="InterPro" id="IPR001789">
    <property type="entry name" value="Sig_transdc_resp-reg_receiver"/>
</dbReference>
<dbReference type="GO" id="GO:0005829">
    <property type="term" value="C:cytosol"/>
    <property type="evidence" value="ECO:0007669"/>
    <property type="project" value="TreeGrafter"/>
</dbReference>
<keyword evidence="4" id="KW-0902">Two-component regulatory system</keyword>
<dbReference type="Gene3D" id="3.40.50.2300">
    <property type="match status" value="1"/>
</dbReference>
<comment type="subcellular location">
    <subcellularLocation>
        <location evidence="1">Cytoplasm</location>
    </subcellularLocation>
</comment>
<keyword evidence="3 8" id="KW-0597">Phosphoprotein</keyword>
<evidence type="ECO:0000256" key="3">
    <source>
        <dbReference type="ARBA" id="ARBA00022553"/>
    </source>
</evidence>
<dbReference type="Pfam" id="PF00486">
    <property type="entry name" value="Trans_reg_C"/>
    <property type="match status" value="1"/>
</dbReference>
<proteinExistence type="predicted"/>
<gene>
    <name evidence="12" type="ORF">ET33_08910</name>
</gene>